<dbReference type="Gene3D" id="3.40.190.10">
    <property type="entry name" value="Periplasmic binding protein-like II"/>
    <property type="match status" value="2"/>
</dbReference>
<dbReference type="PANTHER" id="PTHR43649">
    <property type="entry name" value="ARABINOSE-BINDING PROTEIN-RELATED"/>
    <property type="match status" value="1"/>
</dbReference>
<proteinExistence type="inferred from homology"/>
<dbReference type="GO" id="GO:0030313">
    <property type="term" value="C:cell envelope"/>
    <property type="evidence" value="ECO:0007669"/>
    <property type="project" value="UniProtKB-SubCell"/>
</dbReference>
<dbReference type="PROSITE" id="PS51257">
    <property type="entry name" value="PROKAR_LIPOPROTEIN"/>
    <property type="match status" value="1"/>
</dbReference>
<comment type="subcellular location">
    <subcellularLocation>
        <location evidence="1">Cell envelope</location>
    </subcellularLocation>
</comment>
<evidence type="ECO:0000313" key="6">
    <source>
        <dbReference type="EMBL" id="QSB15673.1"/>
    </source>
</evidence>
<dbReference type="AlphaFoldDB" id="A0A895YK10"/>
<dbReference type="InterPro" id="IPR050490">
    <property type="entry name" value="Bact_solute-bd_prot1"/>
</dbReference>
<evidence type="ECO:0000256" key="3">
    <source>
        <dbReference type="ARBA" id="ARBA00022448"/>
    </source>
</evidence>
<evidence type="ECO:0000256" key="2">
    <source>
        <dbReference type="ARBA" id="ARBA00008520"/>
    </source>
</evidence>
<evidence type="ECO:0000256" key="5">
    <source>
        <dbReference type="SAM" id="SignalP"/>
    </source>
</evidence>
<dbReference type="SUPFAM" id="SSF53850">
    <property type="entry name" value="Periplasmic binding protein-like II"/>
    <property type="match status" value="1"/>
</dbReference>
<feature type="signal peptide" evidence="5">
    <location>
        <begin position="1"/>
        <end position="24"/>
    </location>
</feature>
<sequence length="462" mass="49624">MRRSERSRSPRTLAVALAVGVLVAACGGDNGDLGDGVTEVDVWIGFTDYRLDWTQERADEFSAAHADYQVNVQGYDSYEALFQATTLAAGQGDPPAVVQYFEVATQEARDAVAPSGDPLFASVEGALAGRTEVLGEPVVLDDVVAAARDYYTTDGEFSSMPWNTSSTLLYANGDLLDAAGVAEVPATWAEIEAACESLADLDEPPTHCITWPNHGWFFEQSIAQQGGLLAGNDNGRADRAEQVQLDSPEMLSWVEWWAELAENDHYVYTGTQRDWDGTKNAFAAEQVAFLLTSSGDATAVVQDGTDAGFPVEVAPMPYNHDVPYAGNLIGGATLWLIAGLDEVTEDGALAFLQFLNNPENAADWHRTTGYIPITESAVALLDDEGWFEENPYHRVANEQLAAADGSPAAQGALLGAFVGIRDVMTLAMEDVLVSGADPRSRFAEATEEAQALLDEYNSLYVG</sequence>
<dbReference type="Pfam" id="PF13416">
    <property type="entry name" value="SBP_bac_8"/>
    <property type="match status" value="1"/>
</dbReference>
<name>A0A895YK10_9ACTN</name>
<keyword evidence="3" id="KW-0813">Transport</keyword>
<dbReference type="EMBL" id="CP070499">
    <property type="protein sequence ID" value="QSB15673.1"/>
    <property type="molecule type" value="Genomic_DNA"/>
</dbReference>
<keyword evidence="4 5" id="KW-0732">Signal</keyword>
<accession>A0A895YK10</accession>
<evidence type="ECO:0000313" key="7">
    <source>
        <dbReference type="Proteomes" id="UP000662857"/>
    </source>
</evidence>
<evidence type="ECO:0000256" key="4">
    <source>
        <dbReference type="ARBA" id="ARBA00022729"/>
    </source>
</evidence>
<dbReference type="InterPro" id="IPR006059">
    <property type="entry name" value="SBP"/>
</dbReference>
<feature type="chain" id="PRO_5034266271" evidence="5">
    <location>
        <begin position="25"/>
        <end position="462"/>
    </location>
</feature>
<evidence type="ECO:0000256" key="1">
    <source>
        <dbReference type="ARBA" id="ARBA00004196"/>
    </source>
</evidence>
<protein>
    <submittedName>
        <fullName evidence="6">Extracellular solute-binding protein</fullName>
    </submittedName>
</protein>
<dbReference type="KEGG" id="nhy:JQS43_04825"/>
<keyword evidence="7" id="KW-1185">Reference proteome</keyword>
<organism evidence="6 7">
    <name type="scientific">Natronosporangium hydrolyticum</name>
    <dbReference type="NCBI Taxonomy" id="2811111"/>
    <lineage>
        <taxon>Bacteria</taxon>
        <taxon>Bacillati</taxon>
        <taxon>Actinomycetota</taxon>
        <taxon>Actinomycetes</taxon>
        <taxon>Micromonosporales</taxon>
        <taxon>Micromonosporaceae</taxon>
        <taxon>Natronosporangium</taxon>
    </lineage>
</organism>
<comment type="similarity">
    <text evidence="2">Belongs to the bacterial solute-binding protein 1 family.</text>
</comment>
<dbReference type="Proteomes" id="UP000662857">
    <property type="component" value="Chromosome"/>
</dbReference>
<dbReference type="PANTHER" id="PTHR43649:SF31">
    <property type="entry name" value="SN-GLYCEROL-3-PHOSPHATE-BINDING PERIPLASMIC PROTEIN UGPB"/>
    <property type="match status" value="1"/>
</dbReference>
<dbReference type="RefSeq" id="WP_239677854.1">
    <property type="nucleotide sequence ID" value="NZ_CP070499.1"/>
</dbReference>
<reference evidence="6" key="1">
    <citation type="submission" date="2021-02" db="EMBL/GenBank/DDBJ databases">
        <title>Natrosporangium hydrolyticum gen. nov., sp. nov, a haloalkaliphilic actinobacterium from a soda solonchak soil.</title>
        <authorList>
            <person name="Sorokin D.Y."/>
            <person name="Khijniak T.V."/>
            <person name="Zakharycheva A.P."/>
            <person name="Boueva O.V."/>
            <person name="Ariskina E.V."/>
            <person name="Hahnke R.L."/>
            <person name="Bunk B."/>
            <person name="Sproer C."/>
            <person name="Schumann P."/>
            <person name="Evtushenko L.I."/>
            <person name="Kublanov I.V."/>
        </authorList>
    </citation>
    <scope>NUCLEOTIDE SEQUENCE</scope>
    <source>
        <strain evidence="6">DSM 106523</strain>
    </source>
</reference>
<gene>
    <name evidence="6" type="ORF">JQS43_04825</name>
</gene>